<dbReference type="InterPro" id="IPR008978">
    <property type="entry name" value="HSP20-like_chaperone"/>
</dbReference>
<dbReference type="PANTHER" id="PTHR11527">
    <property type="entry name" value="HEAT-SHOCK PROTEIN 20 FAMILY MEMBER"/>
    <property type="match status" value="1"/>
</dbReference>
<dbReference type="RefSeq" id="WP_224604024.1">
    <property type="nucleotide sequence ID" value="NZ_JAIQXV010000001.1"/>
</dbReference>
<sequence length="135" mass="14982">MNEPVLARLHHLMTLREEVETLSSPVPWTPAADWTDDDAHLCLQLDVPGVDAESLEVQEDGETVTVAGQRPASERLLRGERPSGIFRRTLTFPEPVRPQSGQASLVHGVLTIRFEKRHPTISVPSSDLGREEQGE</sequence>
<dbReference type="Proteomes" id="UP001596317">
    <property type="component" value="Unassembled WGS sequence"/>
</dbReference>
<dbReference type="PROSITE" id="PS01031">
    <property type="entry name" value="SHSP"/>
    <property type="match status" value="1"/>
</dbReference>
<protein>
    <submittedName>
        <fullName evidence="4">Hsp20/alpha crystallin family protein</fullName>
    </submittedName>
</protein>
<dbReference type="SUPFAM" id="SSF49764">
    <property type="entry name" value="HSP20-like chaperones"/>
    <property type="match status" value="1"/>
</dbReference>
<comment type="caution">
    <text evidence="4">The sequence shown here is derived from an EMBL/GenBank/DDBJ whole genome shotgun (WGS) entry which is preliminary data.</text>
</comment>
<reference evidence="5" key="1">
    <citation type="journal article" date="2019" name="Int. J. Syst. Evol. Microbiol.">
        <title>The Global Catalogue of Microorganisms (GCM) 10K type strain sequencing project: providing services to taxonomists for standard genome sequencing and annotation.</title>
        <authorList>
            <consortium name="The Broad Institute Genomics Platform"/>
            <consortium name="The Broad Institute Genome Sequencing Center for Infectious Disease"/>
            <person name="Wu L."/>
            <person name="Ma J."/>
        </authorList>
    </citation>
    <scope>NUCLEOTIDE SEQUENCE [LARGE SCALE GENOMIC DNA]</scope>
    <source>
        <strain evidence="5">CCUG 63830</strain>
    </source>
</reference>
<accession>A0ABW1ZFD2</accession>
<dbReference type="Pfam" id="PF00011">
    <property type="entry name" value="HSP20"/>
    <property type="match status" value="1"/>
</dbReference>
<organism evidence="4 5">
    <name type="scientific">Deinococcus multiflagellatus</name>
    <dbReference type="NCBI Taxonomy" id="1656887"/>
    <lineage>
        <taxon>Bacteria</taxon>
        <taxon>Thermotogati</taxon>
        <taxon>Deinococcota</taxon>
        <taxon>Deinococci</taxon>
        <taxon>Deinococcales</taxon>
        <taxon>Deinococcaceae</taxon>
        <taxon>Deinococcus</taxon>
    </lineage>
</organism>
<evidence type="ECO:0000256" key="1">
    <source>
        <dbReference type="PROSITE-ProRule" id="PRU00285"/>
    </source>
</evidence>
<comment type="similarity">
    <text evidence="1 2">Belongs to the small heat shock protein (HSP20) family.</text>
</comment>
<keyword evidence="5" id="KW-1185">Reference proteome</keyword>
<evidence type="ECO:0000313" key="4">
    <source>
        <dbReference type="EMBL" id="MFC6659589.1"/>
    </source>
</evidence>
<gene>
    <name evidence="4" type="ORF">ACFP90_03790</name>
</gene>
<dbReference type="CDD" id="cd06464">
    <property type="entry name" value="ACD_sHsps-like"/>
    <property type="match status" value="1"/>
</dbReference>
<feature type="domain" description="SHSP" evidence="3">
    <location>
        <begin position="23"/>
        <end position="131"/>
    </location>
</feature>
<evidence type="ECO:0000313" key="5">
    <source>
        <dbReference type="Proteomes" id="UP001596317"/>
    </source>
</evidence>
<evidence type="ECO:0000256" key="2">
    <source>
        <dbReference type="RuleBase" id="RU003616"/>
    </source>
</evidence>
<dbReference type="InterPro" id="IPR031107">
    <property type="entry name" value="Small_HSP"/>
</dbReference>
<dbReference type="EMBL" id="JBHSWB010000001">
    <property type="protein sequence ID" value="MFC6659589.1"/>
    <property type="molecule type" value="Genomic_DNA"/>
</dbReference>
<evidence type="ECO:0000259" key="3">
    <source>
        <dbReference type="PROSITE" id="PS01031"/>
    </source>
</evidence>
<name>A0ABW1ZFD2_9DEIO</name>
<dbReference type="InterPro" id="IPR002068">
    <property type="entry name" value="A-crystallin/Hsp20_dom"/>
</dbReference>
<dbReference type="Gene3D" id="2.60.40.790">
    <property type="match status" value="1"/>
</dbReference>
<proteinExistence type="inferred from homology"/>